<dbReference type="EMBL" id="MK500442">
    <property type="protein sequence ID" value="QBK89833.1"/>
    <property type="molecule type" value="Genomic_DNA"/>
</dbReference>
<dbReference type="Pfam" id="PF00646">
    <property type="entry name" value="F-box"/>
    <property type="match status" value="1"/>
</dbReference>
<gene>
    <name evidence="2" type="ORF">LCPAC101_01160</name>
</gene>
<proteinExistence type="predicted"/>
<sequence>MEHDEYENLPEDVKMEILLPLSYDDIPVMCMVSNDMNKICKKKFFWVKKYIREMGKDLNIKTHRIDKLKEYIKYIYEIRNMKDKIMKDIKPIFDKYYVGNIDYANISKIMNDIYAYIETMIKYDFVKTIEEEGEISLTLDIMEKEEEEEYIKEILHEKYDDDLSEIITILAGYNTKKMVRIGVNDSEVWYYLSDSKWDIIDIIYEIIRKKYIIDNA</sequence>
<evidence type="ECO:0000313" key="2">
    <source>
        <dbReference type="EMBL" id="QBK89833.1"/>
    </source>
</evidence>
<feature type="domain" description="F-box" evidence="1">
    <location>
        <begin position="8"/>
        <end position="48"/>
    </location>
</feature>
<organism evidence="2">
    <name type="scientific">Pithovirus LCPAC101</name>
    <dbReference type="NCBI Taxonomy" id="2506586"/>
    <lineage>
        <taxon>Viruses</taxon>
        <taxon>Pithoviruses</taxon>
    </lineage>
</organism>
<dbReference type="InterPro" id="IPR036047">
    <property type="entry name" value="F-box-like_dom_sf"/>
</dbReference>
<dbReference type="InterPro" id="IPR001810">
    <property type="entry name" value="F-box_dom"/>
</dbReference>
<dbReference type="SUPFAM" id="SSF81383">
    <property type="entry name" value="F-box domain"/>
    <property type="match status" value="1"/>
</dbReference>
<protein>
    <submittedName>
        <fullName evidence="2">F-box family protein</fullName>
    </submittedName>
</protein>
<reference evidence="2" key="1">
    <citation type="journal article" date="2019" name="MBio">
        <title>Virus Genomes from Deep Sea Sediments Expand the Ocean Megavirome and Support Independent Origins of Viral Gigantism.</title>
        <authorList>
            <person name="Backstrom D."/>
            <person name="Yutin N."/>
            <person name="Jorgensen S.L."/>
            <person name="Dharamshi J."/>
            <person name="Homa F."/>
            <person name="Zaremba-Niedwiedzka K."/>
            <person name="Spang A."/>
            <person name="Wolf Y.I."/>
            <person name="Koonin E.V."/>
            <person name="Ettema T.J."/>
        </authorList>
    </citation>
    <scope>NUCLEOTIDE SEQUENCE</scope>
</reference>
<accession>A0A481Z2C8</accession>
<name>A0A481Z2C8_9VIRU</name>
<evidence type="ECO:0000259" key="1">
    <source>
        <dbReference type="Pfam" id="PF00646"/>
    </source>
</evidence>